<reference evidence="13" key="1">
    <citation type="journal article" date="2013" name="Genome">
        <title>Draft Genome Sequence of Geobacillus kaustophilus GBlys, a Lysogenic Strain with Bacteriophage phiOH2.</title>
        <authorList>
            <person name="Doi K."/>
            <person name="Mori K."/>
            <person name="Martono H."/>
            <person name="Nagayoshi Y."/>
            <person name="Fujino Y."/>
            <person name="Tashiro K."/>
            <person name="Kuhara S."/>
            <person name="Ohshima T."/>
        </authorList>
    </citation>
    <scope>NUCLEOTIDE SEQUENCE [LARGE SCALE GENOMIC DNA]</scope>
    <source>
        <strain evidence="13">GBlys</strain>
    </source>
</reference>
<dbReference type="GO" id="GO:0016887">
    <property type="term" value="F:ATP hydrolysis activity"/>
    <property type="evidence" value="ECO:0007669"/>
    <property type="project" value="InterPro"/>
</dbReference>
<dbReference type="GO" id="GO:0005524">
    <property type="term" value="F:ATP binding"/>
    <property type="evidence" value="ECO:0007669"/>
    <property type="project" value="UniProtKB-UniRule"/>
</dbReference>
<keyword evidence="7 10" id="KW-0067">ATP-binding</keyword>
<dbReference type="PROSITE" id="PS00211">
    <property type="entry name" value="ABC_TRANSPORTER_1"/>
    <property type="match status" value="1"/>
</dbReference>
<evidence type="ECO:0000256" key="6">
    <source>
        <dbReference type="ARBA" id="ARBA00022741"/>
    </source>
</evidence>
<dbReference type="SMART" id="SM00382">
    <property type="entry name" value="AAA"/>
    <property type="match status" value="1"/>
</dbReference>
<comment type="subunit">
    <text evidence="10">Homodimer. Forms a membrane-associated complex with FtsX.</text>
</comment>
<evidence type="ECO:0000256" key="1">
    <source>
        <dbReference type="ARBA" id="ARBA00005417"/>
    </source>
</evidence>
<dbReference type="InterPro" id="IPR003439">
    <property type="entry name" value="ABC_transporter-like_ATP-bd"/>
</dbReference>
<evidence type="ECO:0000256" key="3">
    <source>
        <dbReference type="ARBA" id="ARBA00022448"/>
    </source>
</evidence>
<dbReference type="NCBIfam" id="TIGR02673">
    <property type="entry name" value="FtsE"/>
    <property type="match status" value="1"/>
</dbReference>
<evidence type="ECO:0000313" key="12">
    <source>
        <dbReference type="EMBL" id="GAD13710.1"/>
    </source>
</evidence>
<name>U2X4F2_GEOKU</name>
<sequence>MMMIEMQDVYKTYPNGVVALNGINVRIKQGEFVYVVGPSGAGKSTFIKMMYREEKPTSGTIMVNGVNLAKLKDSKVPLLRRHIGVVFQDFKLLPKLNVYENVAFALEVIEESPKVIRKKVMEVLDLVGLKHKIRSYPNELSGGEQQRVSIARSIVNSPKIVIADEPTGNLDPETSWGIVELFEKINDRGTTIVMATHNKEIVNATRRRVIAIENGKIVRDEAKGEYGYDASYV</sequence>
<evidence type="ECO:0000256" key="5">
    <source>
        <dbReference type="ARBA" id="ARBA00022618"/>
    </source>
</evidence>
<feature type="domain" description="ABC transporter" evidence="11">
    <location>
        <begin position="4"/>
        <end position="233"/>
    </location>
</feature>
<dbReference type="InterPro" id="IPR003593">
    <property type="entry name" value="AAA+_ATPase"/>
</dbReference>
<evidence type="ECO:0000256" key="2">
    <source>
        <dbReference type="ARBA" id="ARBA00020019"/>
    </source>
</evidence>
<comment type="function">
    <text evidence="10">Part of the ABC transporter FtsEX involved in cellular division.</text>
</comment>
<dbReference type="CDD" id="cd03292">
    <property type="entry name" value="ABC_FtsE"/>
    <property type="match status" value="1"/>
</dbReference>
<comment type="subcellular location">
    <subcellularLocation>
        <location evidence="10">Cell membrane</location>
        <topology evidence="10">Peripheral membrane protein</topology>
        <orientation evidence="10">Cytoplasmic side</orientation>
    </subcellularLocation>
</comment>
<protein>
    <recommendedName>
        <fullName evidence="2 10">Cell division ATP-binding protein FtsE</fullName>
    </recommendedName>
</protein>
<dbReference type="InterPro" id="IPR027417">
    <property type="entry name" value="P-loop_NTPase"/>
</dbReference>
<evidence type="ECO:0000256" key="8">
    <source>
        <dbReference type="ARBA" id="ARBA00023136"/>
    </source>
</evidence>
<keyword evidence="6 10" id="KW-0547">Nucleotide-binding</keyword>
<dbReference type="PANTHER" id="PTHR24220">
    <property type="entry name" value="IMPORT ATP-BINDING PROTEIN"/>
    <property type="match status" value="1"/>
</dbReference>
<dbReference type="AlphaFoldDB" id="U2X4F2"/>
<dbReference type="EMBL" id="BASG01000016">
    <property type="protein sequence ID" value="GAD13710.1"/>
    <property type="molecule type" value="Genomic_DNA"/>
</dbReference>
<comment type="similarity">
    <text evidence="1 10">Belongs to the ABC transporter superfamily.</text>
</comment>
<dbReference type="GO" id="GO:0051301">
    <property type="term" value="P:cell division"/>
    <property type="evidence" value="ECO:0007669"/>
    <property type="project" value="UniProtKB-UniRule"/>
</dbReference>
<keyword evidence="5 10" id="KW-0132">Cell division</keyword>
<evidence type="ECO:0000313" key="13">
    <source>
        <dbReference type="Proteomes" id="UP000016424"/>
    </source>
</evidence>
<dbReference type="Proteomes" id="UP000016424">
    <property type="component" value="Unassembled WGS sequence"/>
</dbReference>
<dbReference type="GO" id="GO:0022857">
    <property type="term" value="F:transmembrane transporter activity"/>
    <property type="evidence" value="ECO:0007669"/>
    <property type="project" value="TreeGrafter"/>
</dbReference>
<keyword evidence="4 10" id="KW-1003">Cell membrane</keyword>
<evidence type="ECO:0000256" key="4">
    <source>
        <dbReference type="ARBA" id="ARBA00022475"/>
    </source>
</evidence>
<keyword evidence="3" id="KW-0813">Transport</keyword>
<accession>U2X4F2</accession>
<comment type="caution">
    <text evidence="12">The sequence shown here is derived from an EMBL/GenBank/DDBJ whole genome shotgun (WGS) entry which is preliminary data.</text>
</comment>
<dbReference type="InterPro" id="IPR017871">
    <property type="entry name" value="ABC_transporter-like_CS"/>
</dbReference>
<organism evidence="12 13">
    <name type="scientific">Geobacillus kaustophilus GBlys</name>
    <dbReference type="NCBI Taxonomy" id="1337888"/>
    <lineage>
        <taxon>Bacteria</taxon>
        <taxon>Bacillati</taxon>
        <taxon>Bacillota</taxon>
        <taxon>Bacilli</taxon>
        <taxon>Bacillales</taxon>
        <taxon>Anoxybacillaceae</taxon>
        <taxon>Geobacillus</taxon>
        <taxon>Geobacillus thermoleovorans group</taxon>
    </lineage>
</organism>
<dbReference type="SUPFAM" id="SSF52540">
    <property type="entry name" value="P-loop containing nucleoside triphosphate hydrolases"/>
    <property type="match status" value="1"/>
</dbReference>
<evidence type="ECO:0000259" key="11">
    <source>
        <dbReference type="PROSITE" id="PS50893"/>
    </source>
</evidence>
<dbReference type="PROSITE" id="PS50893">
    <property type="entry name" value="ABC_TRANSPORTER_2"/>
    <property type="match status" value="1"/>
</dbReference>
<evidence type="ECO:0000256" key="7">
    <source>
        <dbReference type="ARBA" id="ARBA00022840"/>
    </source>
</evidence>
<dbReference type="FunFam" id="3.40.50.300:FF:000056">
    <property type="entry name" value="Cell division ATP-binding protein FtsE"/>
    <property type="match status" value="1"/>
</dbReference>
<gene>
    <name evidence="10" type="primary">ftsE</name>
    <name evidence="12" type="ORF">GBL_1927</name>
</gene>
<dbReference type="InterPro" id="IPR015854">
    <property type="entry name" value="ABC_transpr_LolD-like"/>
</dbReference>
<evidence type="ECO:0000256" key="9">
    <source>
        <dbReference type="ARBA" id="ARBA00023306"/>
    </source>
</evidence>
<evidence type="ECO:0000256" key="10">
    <source>
        <dbReference type="RuleBase" id="RU365094"/>
    </source>
</evidence>
<dbReference type="Pfam" id="PF00005">
    <property type="entry name" value="ABC_tran"/>
    <property type="match status" value="1"/>
</dbReference>
<dbReference type="GO" id="GO:0005886">
    <property type="term" value="C:plasma membrane"/>
    <property type="evidence" value="ECO:0007669"/>
    <property type="project" value="UniProtKB-SubCell"/>
</dbReference>
<dbReference type="InterPro" id="IPR005286">
    <property type="entry name" value="Cell_div_FtsE"/>
</dbReference>
<proteinExistence type="inferred from homology"/>
<keyword evidence="8 10" id="KW-0472">Membrane</keyword>
<dbReference type="Gene3D" id="3.40.50.300">
    <property type="entry name" value="P-loop containing nucleotide triphosphate hydrolases"/>
    <property type="match status" value="1"/>
</dbReference>
<keyword evidence="9 10" id="KW-0131">Cell cycle</keyword>
<dbReference type="PANTHER" id="PTHR24220:SF470">
    <property type="entry name" value="CELL DIVISION ATP-BINDING PROTEIN FTSE"/>
    <property type="match status" value="1"/>
</dbReference>